<accession>A0A2P2L0P5</accession>
<protein>
    <submittedName>
        <fullName evidence="1">Alpha-2 8-sialyltransferase 8b</fullName>
    </submittedName>
</protein>
<organism evidence="1">
    <name type="scientific">Rhizophora mucronata</name>
    <name type="common">Asiatic mangrove</name>
    <dbReference type="NCBI Taxonomy" id="61149"/>
    <lineage>
        <taxon>Eukaryota</taxon>
        <taxon>Viridiplantae</taxon>
        <taxon>Streptophyta</taxon>
        <taxon>Embryophyta</taxon>
        <taxon>Tracheophyta</taxon>
        <taxon>Spermatophyta</taxon>
        <taxon>Magnoliopsida</taxon>
        <taxon>eudicotyledons</taxon>
        <taxon>Gunneridae</taxon>
        <taxon>Pentapetalae</taxon>
        <taxon>rosids</taxon>
        <taxon>fabids</taxon>
        <taxon>Malpighiales</taxon>
        <taxon>Rhizophoraceae</taxon>
        <taxon>Rhizophora</taxon>
    </lineage>
</organism>
<dbReference type="GO" id="GO:0016757">
    <property type="term" value="F:glycosyltransferase activity"/>
    <property type="evidence" value="ECO:0007669"/>
    <property type="project" value="UniProtKB-KW"/>
</dbReference>
<evidence type="ECO:0000313" key="1">
    <source>
        <dbReference type="EMBL" id="MBX11528.1"/>
    </source>
</evidence>
<sequence>MKSIGCRMKMCRHCNHYREVSGSA</sequence>
<reference evidence="1" key="1">
    <citation type="submission" date="2018-02" db="EMBL/GenBank/DDBJ databases">
        <title>Rhizophora mucronata_Transcriptome.</title>
        <authorList>
            <person name="Meera S.P."/>
            <person name="Sreeshan A."/>
            <person name="Augustine A."/>
        </authorList>
    </citation>
    <scope>NUCLEOTIDE SEQUENCE</scope>
    <source>
        <tissue evidence="1">Leaf</tissue>
    </source>
</reference>
<dbReference type="AlphaFoldDB" id="A0A2P2L0P5"/>
<keyword evidence="1" id="KW-0808">Transferase</keyword>
<proteinExistence type="predicted"/>
<dbReference type="EMBL" id="GGEC01031044">
    <property type="protein sequence ID" value="MBX11528.1"/>
    <property type="molecule type" value="Transcribed_RNA"/>
</dbReference>
<keyword evidence="1" id="KW-0328">Glycosyltransferase</keyword>
<name>A0A2P2L0P5_RHIMU</name>